<dbReference type="EMBL" id="QGGV01000002">
    <property type="protein sequence ID" value="PWK57531.1"/>
    <property type="molecule type" value="Genomic_DNA"/>
</dbReference>
<evidence type="ECO:0000256" key="3">
    <source>
        <dbReference type="PIRSR" id="PIRSR607837-1"/>
    </source>
</evidence>
<dbReference type="PANTHER" id="PTHR37302:SF1">
    <property type="entry name" value="PROTEIN DINB"/>
    <property type="match status" value="1"/>
</dbReference>
<reference evidence="4 5" key="1">
    <citation type="submission" date="2018-05" db="EMBL/GenBank/DDBJ databases">
        <title>Genomic Encyclopedia of Type Strains, Phase IV (KMG-IV): sequencing the most valuable type-strain genomes for metagenomic binning, comparative biology and taxonomic classification.</title>
        <authorList>
            <person name="Goeker M."/>
        </authorList>
    </citation>
    <scope>NUCLEOTIDE SEQUENCE [LARGE SCALE GENOMIC DNA]</scope>
    <source>
        <strain evidence="4 5">DSM 103371</strain>
    </source>
</reference>
<feature type="binding site" evidence="3">
    <location>
        <position position="41"/>
    </location>
    <ligand>
        <name>a divalent metal cation</name>
        <dbReference type="ChEBI" id="CHEBI:60240"/>
    </ligand>
</feature>
<dbReference type="Gene3D" id="1.20.120.450">
    <property type="entry name" value="dinb family like domain"/>
    <property type="match status" value="1"/>
</dbReference>
<dbReference type="SUPFAM" id="SSF109854">
    <property type="entry name" value="DinB/YfiT-like putative metalloenzymes"/>
    <property type="match status" value="1"/>
</dbReference>
<dbReference type="OrthoDB" id="9807509at2"/>
<accession>A0A316G9E1</accession>
<dbReference type="AlphaFoldDB" id="A0A316G9E1"/>
<evidence type="ECO:0000313" key="4">
    <source>
        <dbReference type="EMBL" id="PWK57531.1"/>
    </source>
</evidence>
<sequence length="159" mass="17995">MARYNRWQNRSLYGAAEGLSDAARREDRGAFFGSIHGTLSHLLWGDTTWMSRFDGWEKPDVPHTDSPRWIADWADLAARRAEADGRILDWAEGLDAERLAGDLTWYSGISKSEMKRPMALCVVHFFNHQTHHRGQVHAMLTAAGARPDDTDLFIMPDGV</sequence>
<dbReference type="GO" id="GO:0046872">
    <property type="term" value="F:metal ion binding"/>
    <property type="evidence" value="ECO:0007669"/>
    <property type="project" value="UniProtKB-KW"/>
</dbReference>
<comment type="similarity">
    <text evidence="1">Belongs to the DinB family.</text>
</comment>
<dbReference type="KEGG" id="salo:EF888_13290"/>
<comment type="caution">
    <text evidence="4">The sequence shown here is derived from an EMBL/GenBank/DDBJ whole genome shotgun (WGS) entry which is preliminary data.</text>
</comment>
<evidence type="ECO:0000313" key="5">
    <source>
        <dbReference type="Proteomes" id="UP000245390"/>
    </source>
</evidence>
<keyword evidence="5" id="KW-1185">Reference proteome</keyword>
<feature type="binding site" evidence="3">
    <location>
        <position position="128"/>
    </location>
    <ligand>
        <name>a divalent metal cation</name>
        <dbReference type="ChEBI" id="CHEBI:60240"/>
    </ligand>
</feature>
<dbReference type="InterPro" id="IPR007837">
    <property type="entry name" value="DinB"/>
</dbReference>
<dbReference type="PANTHER" id="PTHR37302">
    <property type="entry name" value="SLR1116 PROTEIN"/>
    <property type="match status" value="1"/>
</dbReference>
<feature type="binding site" evidence="3">
    <location>
        <position position="132"/>
    </location>
    <ligand>
        <name>a divalent metal cation</name>
        <dbReference type="ChEBI" id="CHEBI:60240"/>
    </ligand>
</feature>
<organism evidence="4 5">
    <name type="scientific">Silicimonas algicola</name>
    <dbReference type="NCBI Taxonomy" id="1826607"/>
    <lineage>
        <taxon>Bacteria</taxon>
        <taxon>Pseudomonadati</taxon>
        <taxon>Pseudomonadota</taxon>
        <taxon>Alphaproteobacteria</taxon>
        <taxon>Rhodobacterales</taxon>
        <taxon>Paracoccaceae</taxon>
    </lineage>
</organism>
<proteinExistence type="inferred from homology"/>
<gene>
    <name evidence="4" type="ORF">C8D95_102175</name>
</gene>
<keyword evidence="2 3" id="KW-0479">Metal-binding</keyword>
<dbReference type="InterPro" id="IPR034660">
    <property type="entry name" value="DinB/YfiT-like"/>
</dbReference>
<evidence type="ECO:0000256" key="1">
    <source>
        <dbReference type="ARBA" id="ARBA00008635"/>
    </source>
</evidence>
<protein>
    <submittedName>
        <fullName evidence="4">Putative damage-inducible protein DinB</fullName>
    </submittedName>
</protein>
<name>A0A316G9E1_9RHOB</name>
<dbReference type="Pfam" id="PF05163">
    <property type="entry name" value="DinB"/>
    <property type="match status" value="1"/>
</dbReference>
<evidence type="ECO:0000256" key="2">
    <source>
        <dbReference type="ARBA" id="ARBA00022723"/>
    </source>
</evidence>
<dbReference type="RefSeq" id="WP_109758522.1">
    <property type="nucleotide sequence ID" value="NZ_CP034588.1"/>
</dbReference>
<dbReference type="Proteomes" id="UP000245390">
    <property type="component" value="Unassembled WGS sequence"/>
</dbReference>